<dbReference type="AlphaFoldDB" id="V6LVT5"/>
<dbReference type="VEuPathDB" id="GiardiaDB:SS50377_23693"/>
<keyword evidence="3" id="KW-1185">Reference proteome</keyword>
<accession>V6LVT5</accession>
<sequence>MDMNESELKQAQSQFVKQLLTTSINFQLNDVNQAIERLSFGEPVCFDLLKDDRAQIQVTVTEISEQNETVFSKIESTSLNSQYNAQSSINDIKELIEQNTLLDKDLHLNELSLNDIYSENKTTQIDCNQDHSFKSQKQYVADAYVDIGIKPTSTLLTGSVRKSQVLVEHINQNNVQIKLFDSPKCRKSCQQIQGSCYKSRLSHQ</sequence>
<dbReference type="EMBL" id="AUWU02000004">
    <property type="protein sequence ID" value="KAH0573758.1"/>
    <property type="molecule type" value="Genomic_DNA"/>
</dbReference>
<evidence type="ECO:0000313" key="2">
    <source>
        <dbReference type="EMBL" id="KAH0573758.1"/>
    </source>
</evidence>
<evidence type="ECO:0000313" key="1">
    <source>
        <dbReference type="EMBL" id="EST48675.1"/>
    </source>
</evidence>
<dbReference type="Proteomes" id="UP000018208">
    <property type="component" value="Unassembled WGS sequence"/>
</dbReference>
<gene>
    <name evidence="1" type="ORF">SS50377_11288</name>
    <name evidence="2" type="ORF">SS50377_23693</name>
</gene>
<organism evidence="1">
    <name type="scientific">Spironucleus salmonicida</name>
    <dbReference type="NCBI Taxonomy" id="348837"/>
    <lineage>
        <taxon>Eukaryota</taxon>
        <taxon>Metamonada</taxon>
        <taxon>Diplomonadida</taxon>
        <taxon>Hexamitidae</taxon>
        <taxon>Hexamitinae</taxon>
        <taxon>Spironucleus</taxon>
    </lineage>
</organism>
<reference evidence="1 2" key="1">
    <citation type="journal article" date="2014" name="PLoS Genet.">
        <title>The Genome of Spironucleus salmonicida Highlights a Fish Pathogen Adapted to Fluctuating Environments.</title>
        <authorList>
            <person name="Xu F."/>
            <person name="Jerlstrom-Hultqvist J."/>
            <person name="Einarsson E."/>
            <person name="Astvaldsson A."/>
            <person name="Svard S.G."/>
            <person name="Andersson J.O."/>
        </authorList>
    </citation>
    <scope>NUCLEOTIDE SEQUENCE</scope>
    <source>
        <strain evidence="2">ATCC 50377</strain>
    </source>
</reference>
<reference evidence="2" key="2">
    <citation type="submission" date="2020-12" db="EMBL/GenBank/DDBJ databases">
        <title>New Spironucleus salmonicida genome in near-complete chromosomes.</title>
        <authorList>
            <person name="Xu F."/>
            <person name="Kurt Z."/>
            <person name="Jimenez-Gonzalez A."/>
            <person name="Astvaldsson A."/>
            <person name="Andersson J.O."/>
            <person name="Svard S.G."/>
        </authorList>
    </citation>
    <scope>NUCLEOTIDE SEQUENCE</scope>
    <source>
        <strain evidence="2">ATCC 50377</strain>
    </source>
</reference>
<evidence type="ECO:0000313" key="3">
    <source>
        <dbReference type="Proteomes" id="UP000018208"/>
    </source>
</evidence>
<protein>
    <submittedName>
        <fullName evidence="1">Uncharacterized protein</fullName>
    </submittedName>
</protein>
<name>V6LVT5_9EUKA</name>
<proteinExistence type="predicted"/>
<dbReference type="EMBL" id="KI545981">
    <property type="protein sequence ID" value="EST48675.1"/>
    <property type="molecule type" value="Genomic_DNA"/>
</dbReference>